<accession>A0ABU2JH58</accession>
<dbReference type="RefSeq" id="WP_311425465.1">
    <property type="nucleotide sequence ID" value="NZ_JAVREH010000088.1"/>
</dbReference>
<name>A0ABU2JH58_9ACTN</name>
<sequence length="169" mass="18743">MSKSNEPTNAVPAMTGDTVTSAQAHISSKLETVSGTVVATKEDRCPAWCISDHTGTTANGYDCYTGGTVINLPNHVGDNAVNGRNVPWSPERRGHSIEVRRSRWTVEQTDDHEDDRWMGSTDECIELSVDGFDGLGMNDDEVETLIGVLRLTLDQKRRYQLAEDQRFTR</sequence>
<protein>
    <submittedName>
        <fullName evidence="1">Uncharacterized protein</fullName>
    </submittedName>
</protein>
<reference evidence="2" key="1">
    <citation type="submission" date="2023-07" db="EMBL/GenBank/DDBJ databases">
        <title>30 novel species of actinomycetes from the DSMZ collection.</title>
        <authorList>
            <person name="Nouioui I."/>
        </authorList>
    </citation>
    <scope>NUCLEOTIDE SEQUENCE [LARGE SCALE GENOMIC DNA]</scope>
    <source>
        <strain evidence="2">DSM 44399</strain>
    </source>
</reference>
<evidence type="ECO:0000313" key="1">
    <source>
        <dbReference type="EMBL" id="MDT0264326.1"/>
    </source>
</evidence>
<comment type="caution">
    <text evidence="1">The sequence shown here is derived from an EMBL/GenBank/DDBJ whole genome shotgun (WGS) entry which is preliminary data.</text>
</comment>
<dbReference type="EMBL" id="JAVREH010000088">
    <property type="protein sequence ID" value="MDT0264326.1"/>
    <property type="molecule type" value="Genomic_DNA"/>
</dbReference>
<proteinExistence type="predicted"/>
<evidence type="ECO:0000313" key="2">
    <source>
        <dbReference type="Proteomes" id="UP001183176"/>
    </source>
</evidence>
<organism evidence="1 2">
    <name type="scientific">Jatrophihabitans lederbergiae</name>
    <dbReference type="NCBI Taxonomy" id="3075547"/>
    <lineage>
        <taxon>Bacteria</taxon>
        <taxon>Bacillati</taxon>
        <taxon>Actinomycetota</taxon>
        <taxon>Actinomycetes</taxon>
        <taxon>Jatrophihabitantales</taxon>
        <taxon>Jatrophihabitantaceae</taxon>
        <taxon>Jatrophihabitans</taxon>
    </lineage>
</organism>
<gene>
    <name evidence="1" type="ORF">RM423_23475</name>
</gene>
<dbReference type="Proteomes" id="UP001183176">
    <property type="component" value="Unassembled WGS sequence"/>
</dbReference>
<keyword evidence="2" id="KW-1185">Reference proteome</keyword>